<evidence type="ECO:0000313" key="2">
    <source>
        <dbReference type="EMBL" id="VTR93394.1"/>
    </source>
</evidence>
<gene>
    <name evidence="2" type="ORF">SOIL9_43200</name>
</gene>
<evidence type="ECO:0000313" key="3">
    <source>
        <dbReference type="Proteomes" id="UP000464178"/>
    </source>
</evidence>
<accession>A0A6P2D007</accession>
<feature type="coiled-coil region" evidence="1">
    <location>
        <begin position="34"/>
        <end position="61"/>
    </location>
</feature>
<dbReference type="Proteomes" id="UP000464178">
    <property type="component" value="Chromosome"/>
</dbReference>
<keyword evidence="3" id="KW-1185">Reference proteome</keyword>
<dbReference type="RefSeq" id="WP_162668127.1">
    <property type="nucleotide sequence ID" value="NZ_LR593886.1"/>
</dbReference>
<proteinExistence type="predicted"/>
<name>A0A6P2D007_9BACT</name>
<reference evidence="2 3" key="1">
    <citation type="submission" date="2019-05" db="EMBL/GenBank/DDBJ databases">
        <authorList>
            <consortium name="Science for Life Laboratories"/>
        </authorList>
    </citation>
    <scope>NUCLEOTIDE SEQUENCE [LARGE SCALE GENOMIC DNA]</scope>
    <source>
        <strain evidence="2">Soil9</strain>
    </source>
</reference>
<dbReference type="EMBL" id="LR593886">
    <property type="protein sequence ID" value="VTR93394.1"/>
    <property type="molecule type" value="Genomic_DNA"/>
</dbReference>
<evidence type="ECO:0000256" key="1">
    <source>
        <dbReference type="SAM" id="Coils"/>
    </source>
</evidence>
<dbReference type="InterPro" id="IPR024422">
    <property type="entry name" value="Protein_unknown_function_OB"/>
</dbReference>
<dbReference type="KEGG" id="gms:SOIL9_43200"/>
<sequence length="136" mass="15033">MLRFLTFVLSAAMCGTVATDSGADDKKEPAKAVKVTATELMKEFERSAEKFKEKYKDKRLEIEGEVFSVEPDAKLVRLRCNKGDGVVKMAVCEFPKLPKEQFAKFKKGATATIRGTLSFFVSSGGDILIDLCEPVK</sequence>
<protein>
    <submittedName>
        <fullName evidence="2">: tRNA_anti-like</fullName>
    </submittedName>
</protein>
<dbReference type="Pfam" id="PF12869">
    <property type="entry name" value="tRNA_anti-like"/>
    <property type="match status" value="1"/>
</dbReference>
<organism evidence="2 3">
    <name type="scientific">Gemmata massiliana</name>
    <dbReference type="NCBI Taxonomy" id="1210884"/>
    <lineage>
        <taxon>Bacteria</taxon>
        <taxon>Pseudomonadati</taxon>
        <taxon>Planctomycetota</taxon>
        <taxon>Planctomycetia</taxon>
        <taxon>Gemmatales</taxon>
        <taxon>Gemmataceae</taxon>
        <taxon>Gemmata</taxon>
    </lineage>
</organism>
<dbReference type="AlphaFoldDB" id="A0A6P2D007"/>
<keyword evidence="1" id="KW-0175">Coiled coil</keyword>